<comment type="caution">
    <text evidence="1">The sequence shown here is derived from an EMBL/GenBank/DDBJ whole genome shotgun (WGS) entry which is preliminary data.</text>
</comment>
<organism evidence="1 2">
    <name type="scientific">Phytophthora megakarya</name>
    <dbReference type="NCBI Taxonomy" id="4795"/>
    <lineage>
        <taxon>Eukaryota</taxon>
        <taxon>Sar</taxon>
        <taxon>Stramenopiles</taxon>
        <taxon>Oomycota</taxon>
        <taxon>Peronosporomycetes</taxon>
        <taxon>Peronosporales</taxon>
        <taxon>Peronosporaceae</taxon>
        <taxon>Phytophthora</taxon>
    </lineage>
</organism>
<proteinExistence type="predicted"/>
<dbReference type="OrthoDB" id="121607at2759"/>
<reference evidence="2" key="1">
    <citation type="submission" date="2017-03" db="EMBL/GenBank/DDBJ databases">
        <title>Phytopthora megakarya and P. palmivora, two closely related causual agents of cacao black pod achieved similar genome size and gene model numbers by different mechanisms.</title>
        <authorList>
            <person name="Ali S."/>
            <person name="Shao J."/>
            <person name="Larry D.J."/>
            <person name="Kronmiller B."/>
            <person name="Shen D."/>
            <person name="Strem M.D."/>
            <person name="Melnick R.L."/>
            <person name="Guiltinan M.J."/>
            <person name="Tyler B.M."/>
            <person name="Meinhardt L.W."/>
            <person name="Bailey B.A."/>
        </authorList>
    </citation>
    <scope>NUCLEOTIDE SEQUENCE [LARGE SCALE GENOMIC DNA]</scope>
    <source>
        <strain evidence="2">zdho120</strain>
    </source>
</reference>
<keyword evidence="2" id="KW-1185">Reference proteome</keyword>
<dbReference type="AlphaFoldDB" id="A0A225W9W1"/>
<evidence type="ECO:0000313" key="2">
    <source>
        <dbReference type="Proteomes" id="UP000198211"/>
    </source>
</evidence>
<dbReference type="Proteomes" id="UP000198211">
    <property type="component" value="Unassembled WGS sequence"/>
</dbReference>
<dbReference type="EMBL" id="NBNE01001442">
    <property type="protein sequence ID" value="OWZ13998.1"/>
    <property type="molecule type" value="Genomic_DNA"/>
</dbReference>
<sequence>MASLATVTLNASSFKWLSWAKGIVKTSLSDTRWNSMQGCFASLLRVGSSLYHFFSNKTFWDKLASAQRIIRSLSNVSYKLQRDKIPLLMLWSLTDTFTGEVINEYSRCELVSVEEKRWKTFEQPLKLLALFLHPVHVKLARIIDEEVQGLKVFERLVGYATYSYRRYCEIDDTEGLASELHSWYRGKVVDSKFVQINGDAGGYWSYASDTRKQFKLPKLQQAYFLLL</sequence>
<accession>A0A225W9W1</accession>
<name>A0A225W9W1_9STRA</name>
<protein>
    <submittedName>
        <fullName evidence="1">Uncharacterized protein</fullName>
    </submittedName>
</protein>
<gene>
    <name evidence="1" type="ORF">PHMEG_00012591</name>
</gene>
<evidence type="ECO:0000313" key="1">
    <source>
        <dbReference type="EMBL" id="OWZ13998.1"/>
    </source>
</evidence>